<keyword evidence="1" id="KW-0472">Membrane</keyword>
<reference evidence="2 3" key="1">
    <citation type="submission" date="2019-08" db="EMBL/GenBank/DDBJ databases">
        <title>Whole genome of Aphis craccivora.</title>
        <authorList>
            <person name="Voronova N.V."/>
            <person name="Shulinski R.S."/>
            <person name="Bandarenka Y.V."/>
            <person name="Zhorov D.G."/>
            <person name="Warner D."/>
        </authorList>
    </citation>
    <scope>NUCLEOTIDE SEQUENCE [LARGE SCALE GENOMIC DNA]</scope>
    <source>
        <strain evidence="2">180601</strain>
        <tissue evidence="2">Whole Body</tissue>
    </source>
</reference>
<evidence type="ECO:0000313" key="3">
    <source>
        <dbReference type="Proteomes" id="UP000478052"/>
    </source>
</evidence>
<keyword evidence="3" id="KW-1185">Reference proteome</keyword>
<organism evidence="2 3">
    <name type="scientific">Aphis craccivora</name>
    <name type="common">Cowpea aphid</name>
    <dbReference type="NCBI Taxonomy" id="307492"/>
    <lineage>
        <taxon>Eukaryota</taxon>
        <taxon>Metazoa</taxon>
        <taxon>Ecdysozoa</taxon>
        <taxon>Arthropoda</taxon>
        <taxon>Hexapoda</taxon>
        <taxon>Insecta</taxon>
        <taxon>Pterygota</taxon>
        <taxon>Neoptera</taxon>
        <taxon>Paraneoptera</taxon>
        <taxon>Hemiptera</taxon>
        <taxon>Sternorrhyncha</taxon>
        <taxon>Aphidomorpha</taxon>
        <taxon>Aphidoidea</taxon>
        <taxon>Aphididae</taxon>
        <taxon>Aphidini</taxon>
        <taxon>Aphis</taxon>
        <taxon>Aphis</taxon>
    </lineage>
</organism>
<accession>A0A6G0WUT4</accession>
<protein>
    <submittedName>
        <fullName evidence="2">Uncharacterized protein</fullName>
    </submittedName>
</protein>
<evidence type="ECO:0000256" key="1">
    <source>
        <dbReference type="SAM" id="Phobius"/>
    </source>
</evidence>
<dbReference type="Proteomes" id="UP000478052">
    <property type="component" value="Unassembled WGS sequence"/>
</dbReference>
<proteinExistence type="predicted"/>
<dbReference type="AlphaFoldDB" id="A0A6G0WUT4"/>
<keyword evidence="1" id="KW-1133">Transmembrane helix</keyword>
<dbReference type="EMBL" id="VUJU01008411">
    <property type="protein sequence ID" value="KAF0731271.1"/>
    <property type="molecule type" value="Genomic_DNA"/>
</dbReference>
<gene>
    <name evidence="2" type="ORF">FWK35_00035258</name>
</gene>
<name>A0A6G0WUT4_APHCR</name>
<sequence length="77" mass="9114">MSSTCRTKLSVNQIITEWHQYADEHSSLDILNNRYRQNSHLILMVLLRTKLTLLLLYVIPWSWCISVLYNTMAAKEM</sequence>
<keyword evidence="1" id="KW-0812">Transmembrane</keyword>
<comment type="caution">
    <text evidence="2">The sequence shown here is derived from an EMBL/GenBank/DDBJ whole genome shotgun (WGS) entry which is preliminary data.</text>
</comment>
<feature type="transmembrane region" description="Helical" evidence="1">
    <location>
        <begin position="51"/>
        <end position="69"/>
    </location>
</feature>
<evidence type="ECO:0000313" key="2">
    <source>
        <dbReference type="EMBL" id="KAF0731271.1"/>
    </source>
</evidence>